<gene>
    <name evidence="2" type="ORF">HYH03_009388</name>
</gene>
<evidence type="ECO:0000256" key="1">
    <source>
        <dbReference type="SAM" id="MobiDB-lite"/>
    </source>
</evidence>
<dbReference type="OrthoDB" id="513017at2759"/>
<sequence length="267" mass="29289">MRVGWSQPATLRVASRARCVPARLLPRCQAQGGGQETTATAAPAASTRQKKNPKDWLSLDELRAELEKPEEGVPGGIWSVLNFISQNSFGETSKGWGAVYRWFLNLVPTPRPRQGAAPDVTPELLQAARRSPLPKILLVSNHELAKMAAKFPEVLAMGVDEAALRLLGLKTVLPACDVSDLIIHEPRLYLGGSKLETEAKLSSVVSMMIETYTMPREVVYMMFAYDPGLPFVATQRGMQELRALWPEGGATLGAPMRLSKRVTRKAK</sequence>
<organism evidence="2 3">
    <name type="scientific">Edaphochlamys debaryana</name>
    <dbReference type="NCBI Taxonomy" id="47281"/>
    <lineage>
        <taxon>Eukaryota</taxon>
        <taxon>Viridiplantae</taxon>
        <taxon>Chlorophyta</taxon>
        <taxon>core chlorophytes</taxon>
        <taxon>Chlorophyceae</taxon>
        <taxon>CS clade</taxon>
        <taxon>Chlamydomonadales</taxon>
        <taxon>Chlamydomonadales incertae sedis</taxon>
        <taxon>Edaphochlamys</taxon>
    </lineage>
</organism>
<dbReference type="AlphaFoldDB" id="A0A836BXE2"/>
<dbReference type="EMBL" id="JAEHOE010000045">
    <property type="protein sequence ID" value="KAG2492445.1"/>
    <property type="molecule type" value="Genomic_DNA"/>
</dbReference>
<evidence type="ECO:0000313" key="3">
    <source>
        <dbReference type="Proteomes" id="UP000612055"/>
    </source>
</evidence>
<dbReference type="Proteomes" id="UP000612055">
    <property type="component" value="Unassembled WGS sequence"/>
</dbReference>
<protein>
    <submittedName>
        <fullName evidence="2">Uncharacterized protein</fullName>
    </submittedName>
</protein>
<feature type="compositionally biased region" description="Low complexity" evidence="1">
    <location>
        <begin position="36"/>
        <end position="45"/>
    </location>
</feature>
<evidence type="ECO:0000313" key="2">
    <source>
        <dbReference type="EMBL" id="KAG2492445.1"/>
    </source>
</evidence>
<feature type="region of interest" description="Disordered" evidence="1">
    <location>
        <begin position="30"/>
        <end position="53"/>
    </location>
</feature>
<proteinExistence type="predicted"/>
<accession>A0A836BXE2</accession>
<comment type="caution">
    <text evidence="2">The sequence shown here is derived from an EMBL/GenBank/DDBJ whole genome shotgun (WGS) entry which is preliminary data.</text>
</comment>
<keyword evidence="3" id="KW-1185">Reference proteome</keyword>
<name>A0A836BXE2_9CHLO</name>
<reference evidence="2" key="1">
    <citation type="journal article" date="2020" name="bioRxiv">
        <title>Comparative genomics of Chlamydomonas.</title>
        <authorList>
            <person name="Craig R.J."/>
            <person name="Hasan A.R."/>
            <person name="Ness R.W."/>
            <person name="Keightley P.D."/>
        </authorList>
    </citation>
    <scope>NUCLEOTIDE SEQUENCE</scope>
    <source>
        <strain evidence="2">CCAP 11/70</strain>
    </source>
</reference>